<evidence type="ECO:0000313" key="2">
    <source>
        <dbReference type="EMBL" id="BAB04487.1"/>
    </source>
</evidence>
<dbReference type="Gene3D" id="3.90.1720.10">
    <property type="entry name" value="endopeptidase domain like (from Nostoc punctiforme)"/>
    <property type="match status" value="1"/>
</dbReference>
<name>Q9KET1_HALH5</name>
<feature type="chain" id="PRO_5039008572" evidence="1">
    <location>
        <begin position="30"/>
        <end position="233"/>
    </location>
</feature>
<evidence type="ECO:0000256" key="1">
    <source>
        <dbReference type="SAM" id="SignalP"/>
    </source>
</evidence>
<organism evidence="2 3">
    <name type="scientific">Halalkalibacterium halodurans (strain ATCC BAA-125 / DSM 18197 / FERM 7344 / JCM 9153 / C-125)</name>
    <name type="common">Bacillus halodurans</name>
    <dbReference type="NCBI Taxonomy" id="272558"/>
    <lineage>
        <taxon>Bacteria</taxon>
        <taxon>Bacillati</taxon>
        <taxon>Bacillota</taxon>
        <taxon>Bacilli</taxon>
        <taxon>Bacillales</taxon>
        <taxon>Bacillaceae</taxon>
        <taxon>Halalkalibacterium (ex Joshi et al. 2022)</taxon>
    </lineage>
</organism>
<reference evidence="2 3" key="1">
    <citation type="journal article" date="2000" name="Nucleic Acids Res.">
        <title>Complete genome sequence of the alkaliphilic bacterium Bacillus halodurans and genomic sequence comparison with Bacillus subtilis.</title>
        <authorList>
            <person name="Takami H."/>
            <person name="Nakasone K."/>
            <person name="Takaki Y."/>
            <person name="Maeno G."/>
            <person name="Sasaki R."/>
            <person name="Masui N."/>
            <person name="Fuji F."/>
            <person name="Hirama C."/>
            <person name="Nakamura Y."/>
            <person name="Ogasawara N."/>
            <person name="Kuhara S."/>
            <person name="Horikoshi K."/>
        </authorList>
    </citation>
    <scope>NUCLEOTIDE SEQUENCE [LARGE SCALE GENOMIC DNA]</scope>
    <source>
        <strain evidence="3">ATCC BAA-125 / DSM 18197 / FERM 7344 / JCM 9153 / C-125</strain>
    </source>
</reference>
<dbReference type="EMBL" id="BA000004">
    <property type="protein sequence ID" value="BAB04487.1"/>
    <property type="molecule type" value="Genomic_DNA"/>
</dbReference>
<accession>Q9KET1</accession>
<dbReference type="HOGENOM" id="CLU_1188017_0_0_9"/>
<dbReference type="KEGG" id="bha:BH0768"/>
<dbReference type="InterPro" id="IPR038765">
    <property type="entry name" value="Papain-like_cys_pep_sf"/>
</dbReference>
<keyword evidence="3" id="KW-1185">Reference proteome</keyword>
<sequence>MVIKMTKKLCIAFMFSLLLLMLTPISSLASDDYFDDLMLDDPFLEVDEFEIFYDEEYENSNELLDPNTISNDVGIMGGGNCTRTYPGTGVCALPGDILYTSKSLDTAFVGHVGMINTSSNIAHVIPAGFRNGDSFSDWRNRFGSGQTTVYRYNNVGRAYSAATQVPELRNAFSRYRIGTNRYDKKNSYCSKMIWQAYDGAGVTLRGWTNSGLIEAIPPRNLVNQSYFKRVATS</sequence>
<gene>
    <name evidence="2" type="ordered locus">BH0768</name>
</gene>
<dbReference type="PIR" id="H83745">
    <property type="entry name" value="H83745"/>
</dbReference>
<dbReference type="eggNOG" id="COG0791">
    <property type="taxonomic scope" value="Bacteria"/>
</dbReference>
<dbReference type="STRING" id="272558.gene:10726642"/>
<keyword evidence="1" id="KW-0732">Signal</keyword>
<feature type="signal peptide" evidence="1">
    <location>
        <begin position="1"/>
        <end position="29"/>
    </location>
</feature>
<proteinExistence type="predicted"/>
<protein>
    <submittedName>
        <fullName evidence="2">BH0768 protein</fullName>
    </submittedName>
</protein>
<dbReference type="AlphaFoldDB" id="Q9KET1"/>
<dbReference type="SUPFAM" id="SSF54001">
    <property type="entry name" value="Cysteine proteinases"/>
    <property type="match status" value="1"/>
</dbReference>
<evidence type="ECO:0000313" key="3">
    <source>
        <dbReference type="Proteomes" id="UP000001258"/>
    </source>
</evidence>
<dbReference type="Proteomes" id="UP000001258">
    <property type="component" value="Chromosome"/>
</dbReference>